<dbReference type="RefSeq" id="WP_048675728.1">
    <property type="nucleotide sequence ID" value="NZ_CBTJ020000093.1"/>
</dbReference>
<reference evidence="1" key="2">
    <citation type="submission" date="2014-03" db="EMBL/GenBank/DDBJ databases">
        <title>Candidatus Competibacter-lineage genomes retrieved from metagenomes reveal functional metabolic diversity.</title>
        <authorList>
            <person name="McIlroy S.J."/>
            <person name="Albertsen M."/>
            <person name="Andresen E.K."/>
            <person name="Saunders A.M."/>
            <person name="Kristiansen R."/>
            <person name="Stokholm-Bjerregaard M."/>
            <person name="Nielsen K.L."/>
            <person name="Nielsen P.H."/>
        </authorList>
    </citation>
    <scope>NUCLEOTIDE SEQUENCE</scope>
    <source>
        <strain evidence="1">Run_A_D11</strain>
    </source>
</reference>
<dbReference type="EMBL" id="CBTJ020000093">
    <property type="protein sequence ID" value="CDI04069.1"/>
    <property type="molecule type" value="Genomic_DNA"/>
</dbReference>
<accession>W6MB37</accession>
<sequence length="105" mass="11744">METPDFDAIRRETVRWLILLCANAGDWLGVGEHQVRATLATEYPNLPLSVLRHEVRYLANRGYLKLEVHDGQPWRATITAAGTDLVEYRADCPPTIARTAKGTGI</sequence>
<name>W6MB37_9GAMM</name>
<dbReference type="STRING" id="1400863.BN873_810004"/>
<reference evidence="1" key="1">
    <citation type="submission" date="2013-07" db="EMBL/GenBank/DDBJ databases">
        <authorList>
            <person name="McIlroy S."/>
        </authorList>
    </citation>
    <scope>NUCLEOTIDE SEQUENCE [LARGE SCALE GENOMIC DNA]</scope>
    <source>
        <strain evidence="1">Run_A_D11</strain>
    </source>
</reference>
<proteinExistence type="predicted"/>
<dbReference type="Proteomes" id="UP000035760">
    <property type="component" value="Unassembled WGS sequence"/>
</dbReference>
<protein>
    <submittedName>
        <fullName evidence="1">Uncharacterized protein</fullName>
    </submittedName>
</protein>
<dbReference type="OrthoDB" id="5677692at2"/>
<evidence type="ECO:0000313" key="1">
    <source>
        <dbReference type="EMBL" id="CDI04069.1"/>
    </source>
</evidence>
<comment type="caution">
    <text evidence="1">The sequence shown here is derived from an EMBL/GenBank/DDBJ whole genome shotgun (WGS) entry which is preliminary data.</text>
</comment>
<organism evidence="1 2">
    <name type="scientific">Candidatus Competibacter denitrificans Run_A_D11</name>
    <dbReference type="NCBI Taxonomy" id="1400863"/>
    <lineage>
        <taxon>Bacteria</taxon>
        <taxon>Pseudomonadati</taxon>
        <taxon>Pseudomonadota</taxon>
        <taxon>Gammaproteobacteria</taxon>
        <taxon>Candidatus Competibacteraceae</taxon>
        <taxon>Candidatus Competibacter</taxon>
    </lineage>
</organism>
<evidence type="ECO:0000313" key="2">
    <source>
        <dbReference type="Proteomes" id="UP000035760"/>
    </source>
</evidence>
<dbReference type="AlphaFoldDB" id="W6MB37"/>
<keyword evidence="2" id="KW-1185">Reference proteome</keyword>
<gene>
    <name evidence="1" type="ORF">BN873_810004</name>
</gene>